<evidence type="ECO:0000256" key="5">
    <source>
        <dbReference type="ARBA" id="ARBA00022833"/>
    </source>
</evidence>
<dbReference type="PANTHER" id="PTHR43690">
    <property type="entry name" value="NARDILYSIN"/>
    <property type="match status" value="1"/>
</dbReference>
<dbReference type="PANTHER" id="PTHR43690:SF18">
    <property type="entry name" value="INSULIN-DEGRADING ENZYME-RELATED"/>
    <property type="match status" value="1"/>
</dbReference>
<keyword evidence="2" id="KW-0645">Protease</keyword>
<dbReference type="InterPro" id="IPR032632">
    <property type="entry name" value="Peptidase_M16_M"/>
</dbReference>
<keyword evidence="10" id="KW-1185">Reference proteome</keyword>
<comment type="similarity">
    <text evidence="1">Belongs to the peptidase M16 family.</text>
</comment>
<protein>
    <recommendedName>
        <fullName evidence="11">Nardilysin</fullName>
    </recommendedName>
</protein>
<dbReference type="GO" id="GO:0046872">
    <property type="term" value="F:metal ion binding"/>
    <property type="evidence" value="ECO:0007669"/>
    <property type="project" value="UniProtKB-KW"/>
</dbReference>
<evidence type="ECO:0000256" key="6">
    <source>
        <dbReference type="ARBA" id="ARBA00023049"/>
    </source>
</evidence>
<accession>A0A4E0REV4</accession>
<gene>
    <name evidence="9" type="ORF">D915_001755</name>
</gene>
<feature type="domain" description="Peptidase M16 middle/third" evidence="8">
    <location>
        <begin position="412"/>
        <end position="692"/>
    </location>
</feature>
<feature type="domain" description="Peptidase M16 N-terminal" evidence="7">
    <location>
        <begin position="44"/>
        <end position="156"/>
    </location>
</feature>
<dbReference type="Pfam" id="PF16187">
    <property type="entry name" value="Peptidase_M16_M"/>
    <property type="match status" value="1"/>
</dbReference>
<dbReference type="AlphaFoldDB" id="A0A4E0REV4"/>
<dbReference type="GO" id="GO:0006508">
    <property type="term" value="P:proteolysis"/>
    <property type="evidence" value="ECO:0007669"/>
    <property type="project" value="UniProtKB-KW"/>
</dbReference>
<dbReference type="Gene3D" id="3.30.830.10">
    <property type="entry name" value="Metalloenzyme, LuxS/M16 peptidase-like"/>
    <property type="match status" value="4"/>
</dbReference>
<evidence type="ECO:0000256" key="2">
    <source>
        <dbReference type="ARBA" id="ARBA00022670"/>
    </source>
</evidence>
<name>A0A4E0REV4_FASHE</name>
<dbReference type="InterPro" id="IPR011765">
    <property type="entry name" value="Pept_M16_N"/>
</dbReference>
<sequence length="1034" mass="118964">MRVDLSANDARSYRYVKLDNGLQVVFVSGTSTDGDENSVLTSGTACAITFPLGSFTDPKDAAGLSDLIRRTLVQEIQEDLSNNTHLDAYTNNEWTTFYADMEPKRLGTSLDTIVKHLCNPKFETKHIEIQLMTMEQDYKRAKIKDEIILRHFIANLTKSQSPFRNAKKGTMATLLNGPGRSLGNLRSMMLQHLTVALDPQRMTFAAESITDTLDGLEIAVQQTLVKFKSSKNSKPINYAKYSDSFDTEEFQKFYEIIPVRGKDQLRLIWSLPCLQDFYRSNPMLVLSSLLRNLQEGGVAHRLEEEHLATDLECVFGTLCDFTNNSMNTLFMIRMHLTQTGSHRVSQICDIVYEYLKFLEAEASKCLKEPEGQSTWNFLWKDVPHTFRTYVQELKILREEQFIKQPVLCPQVTAVWLANMMRKVNTQDLYTGYQLIHEPDMKIYHNLLSDLASKSCCIIQCSHELESNVKRTAELKTDQYYNTRYAVNDLPESLDNSIQTTQCSLNFSLPARNRNAAGHFANLPCSNGIKKPTNLNDSPQRSQWEKYGALWYEPLTFFTPPKGIIMLQLSSHVPLESERNATLLMLFAEDVRQNMQEMHTNPSSTRMSYNIHTMDNNVFLSLCGPTEHLREFYSSLIKKVFMLCSKMDLDQFDERRKRVQTFIDHAKVSPEQLADNILQFLTKNPAFLFTDQLNDFPKLTIADLMAFSSQLLCQLSVNMYVAGTVSEEDAKSVYDRTVRAIGCIPLSKKKEMAALVFAPGTYHYKTDGQSTDSLNGTYYFVRYSICSRGDALSEACNRILVALFKQYITQFLYSENSSNVIIEVQLKRTFFGFKGNSAIQVSIRSDDPEKAEEYWLSRVAAFWYRIAPLLIVSLSDTKMQALRNSVTAQLNRKSSGLEEHTTSVWETVIKWDAKFEFIEEIAEKLARITQADLFKFFFDNYLDLNQQRTIILEITPNRSKRPMHKRSFRHQFSRAADVLEDEVSKFMSLQKIDPHIGESHAGEQFKLIGRFYPERMKTIHDLHVFRDQWLSRRPD</sequence>
<evidence type="ECO:0000256" key="4">
    <source>
        <dbReference type="ARBA" id="ARBA00022801"/>
    </source>
</evidence>
<dbReference type="InterPro" id="IPR050626">
    <property type="entry name" value="Peptidase_M16"/>
</dbReference>
<dbReference type="SUPFAM" id="SSF63411">
    <property type="entry name" value="LuxS/MPP-like metallohydrolase"/>
    <property type="match status" value="4"/>
</dbReference>
<dbReference type="EMBL" id="JXXN02000438">
    <property type="protein sequence ID" value="THD27389.1"/>
    <property type="molecule type" value="Genomic_DNA"/>
</dbReference>
<keyword evidence="5" id="KW-0862">Zinc</keyword>
<evidence type="ECO:0008006" key="11">
    <source>
        <dbReference type="Google" id="ProtNLM"/>
    </source>
</evidence>
<reference evidence="9" key="1">
    <citation type="submission" date="2019-03" db="EMBL/GenBank/DDBJ databases">
        <title>Improved annotation for the trematode Fasciola hepatica.</title>
        <authorList>
            <person name="Choi Y.-J."/>
            <person name="Martin J."/>
            <person name="Mitreva M."/>
        </authorList>
    </citation>
    <scope>NUCLEOTIDE SEQUENCE [LARGE SCALE GENOMIC DNA]</scope>
</reference>
<dbReference type="GO" id="GO:0008237">
    <property type="term" value="F:metallopeptidase activity"/>
    <property type="evidence" value="ECO:0007669"/>
    <property type="project" value="UniProtKB-KW"/>
</dbReference>
<keyword evidence="3" id="KW-0479">Metal-binding</keyword>
<evidence type="ECO:0000256" key="3">
    <source>
        <dbReference type="ARBA" id="ARBA00022723"/>
    </source>
</evidence>
<proteinExistence type="inferred from homology"/>
<dbReference type="Pfam" id="PF00675">
    <property type="entry name" value="Peptidase_M16"/>
    <property type="match status" value="1"/>
</dbReference>
<comment type="caution">
    <text evidence="9">The sequence shown here is derived from an EMBL/GenBank/DDBJ whole genome shotgun (WGS) entry which is preliminary data.</text>
</comment>
<evidence type="ECO:0000313" key="9">
    <source>
        <dbReference type="EMBL" id="THD27389.1"/>
    </source>
</evidence>
<dbReference type="Proteomes" id="UP000230066">
    <property type="component" value="Unassembled WGS sequence"/>
</dbReference>
<keyword evidence="6" id="KW-0482">Metalloprotease</keyword>
<dbReference type="InterPro" id="IPR011249">
    <property type="entry name" value="Metalloenz_LuxS/M16"/>
</dbReference>
<evidence type="ECO:0000259" key="8">
    <source>
        <dbReference type="Pfam" id="PF16187"/>
    </source>
</evidence>
<keyword evidence="4" id="KW-0378">Hydrolase</keyword>
<evidence type="ECO:0000256" key="1">
    <source>
        <dbReference type="ARBA" id="ARBA00007261"/>
    </source>
</evidence>
<evidence type="ECO:0000313" key="10">
    <source>
        <dbReference type="Proteomes" id="UP000230066"/>
    </source>
</evidence>
<evidence type="ECO:0000259" key="7">
    <source>
        <dbReference type="Pfam" id="PF00675"/>
    </source>
</evidence>
<organism evidence="9 10">
    <name type="scientific">Fasciola hepatica</name>
    <name type="common">Liver fluke</name>
    <dbReference type="NCBI Taxonomy" id="6192"/>
    <lineage>
        <taxon>Eukaryota</taxon>
        <taxon>Metazoa</taxon>
        <taxon>Spiralia</taxon>
        <taxon>Lophotrochozoa</taxon>
        <taxon>Platyhelminthes</taxon>
        <taxon>Trematoda</taxon>
        <taxon>Digenea</taxon>
        <taxon>Plagiorchiida</taxon>
        <taxon>Echinostomata</taxon>
        <taxon>Echinostomatoidea</taxon>
        <taxon>Fasciolidae</taxon>
        <taxon>Fasciola</taxon>
    </lineage>
</organism>